<feature type="transmembrane region" description="Helical" evidence="5">
    <location>
        <begin position="94"/>
        <end position="113"/>
    </location>
</feature>
<evidence type="ECO:0000256" key="2">
    <source>
        <dbReference type="ARBA" id="ARBA00022692"/>
    </source>
</evidence>
<accession>A0A2N7Q900</accession>
<comment type="subcellular location">
    <subcellularLocation>
        <location evidence="5">Cell membrane</location>
        <topology evidence="5">Multi-pass membrane protein</topology>
    </subcellularLocation>
    <subcellularLocation>
        <location evidence="1">Membrane</location>
        <topology evidence="1">Multi-pass membrane protein</topology>
    </subcellularLocation>
</comment>
<evidence type="ECO:0000313" key="10">
    <source>
        <dbReference type="Proteomes" id="UP000235619"/>
    </source>
</evidence>
<gene>
    <name evidence="8" type="ORF">C0169_06185</name>
    <name evidence="7" type="ORF">C0190_06580</name>
</gene>
<name>A0A2N7Q900_9BACT</name>
<comment type="caution">
    <text evidence="8">The sequence shown here is derived from an EMBL/GenBank/DDBJ whole genome shotgun (WGS) entry which is preliminary data.</text>
</comment>
<dbReference type="PANTHER" id="PTHR43229:SF2">
    <property type="entry name" value="NODULATION PROTEIN J"/>
    <property type="match status" value="1"/>
</dbReference>
<proteinExistence type="inferred from homology"/>
<evidence type="ECO:0000313" key="9">
    <source>
        <dbReference type="Proteomes" id="UP000235460"/>
    </source>
</evidence>
<comment type="similarity">
    <text evidence="5">Belongs to the ABC-2 integral membrane protein family.</text>
</comment>
<dbReference type="PANTHER" id="PTHR43229">
    <property type="entry name" value="NODULATION PROTEIN J"/>
    <property type="match status" value="1"/>
</dbReference>
<evidence type="ECO:0000313" key="8">
    <source>
        <dbReference type="EMBL" id="PMP94741.1"/>
    </source>
</evidence>
<keyword evidence="2 5" id="KW-0812">Transmembrane</keyword>
<organism evidence="8 10">
    <name type="scientific">Thermodesulfobacterium geofontis</name>
    <dbReference type="NCBI Taxonomy" id="1295609"/>
    <lineage>
        <taxon>Bacteria</taxon>
        <taxon>Pseudomonadati</taxon>
        <taxon>Thermodesulfobacteriota</taxon>
        <taxon>Thermodesulfobacteria</taxon>
        <taxon>Thermodesulfobacteriales</taxon>
        <taxon>Thermodesulfobacteriaceae</taxon>
        <taxon>Thermodesulfobacterium</taxon>
    </lineage>
</organism>
<reference evidence="9 10" key="1">
    <citation type="submission" date="2018-01" db="EMBL/GenBank/DDBJ databases">
        <title>Metagenomic assembled genomes from two thermal pools in the Uzon Caldera, Kamchatka, Russia.</title>
        <authorList>
            <person name="Wilkins L."/>
            <person name="Ettinger C."/>
        </authorList>
    </citation>
    <scope>NUCLEOTIDE SEQUENCE [LARGE SCALE GENOMIC DNA]</scope>
    <source>
        <strain evidence="8">ARK-04</strain>
        <strain evidence="7">ZAV-08</strain>
    </source>
</reference>
<keyword evidence="3 5" id="KW-1133">Transmembrane helix</keyword>
<evidence type="ECO:0000256" key="5">
    <source>
        <dbReference type="RuleBase" id="RU361157"/>
    </source>
</evidence>
<feature type="transmembrane region" description="Helical" evidence="5">
    <location>
        <begin position="235"/>
        <end position="257"/>
    </location>
</feature>
<dbReference type="AlphaFoldDB" id="A0A2N7Q900"/>
<dbReference type="Proteomes" id="UP000235619">
    <property type="component" value="Unassembled WGS sequence"/>
</dbReference>
<dbReference type="InterPro" id="IPR051784">
    <property type="entry name" value="Nod_factor_ABC_transporter"/>
</dbReference>
<protein>
    <recommendedName>
        <fullName evidence="5">Transport permease protein</fullName>
    </recommendedName>
</protein>
<keyword evidence="4 5" id="KW-0472">Membrane</keyword>
<evidence type="ECO:0000256" key="1">
    <source>
        <dbReference type="ARBA" id="ARBA00004141"/>
    </source>
</evidence>
<dbReference type="EMBL" id="PNJD01000381">
    <property type="protein sequence ID" value="PMP94741.1"/>
    <property type="molecule type" value="Genomic_DNA"/>
</dbReference>
<dbReference type="Pfam" id="PF01061">
    <property type="entry name" value="ABC2_membrane"/>
    <property type="match status" value="1"/>
</dbReference>
<keyword evidence="5" id="KW-1003">Cell membrane</keyword>
<evidence type="ECO:0000259" key="6">
    <source>
        <dbReference type="PROSITE" id="PS51012"/>
    </source>
</evidence>
<keyword evidence="5" id="KW-0813">Transport</keyword>
<feature type="transmembrane region" description="Helical" evidence="5">
    <location>
        <begin position="176"/>
        <end position="195"/>
    </location>
</feature>
<sequence>MRLSIFRPKRIWGIVLRHLYLLKHSISRWIDLLYWPTVDLLLWGFITLYLQRGFYQEGKWIYQFLGALIFWNILIRAQQGLAVGFLEDIWARNLLHIFISPLTIFEYIAGLFIYSLFKAFVASILMAFLAFFVFNFKIWIQGMDVFLLTLCLIIFAWSIGLLTMAFVLIFGQEAEILAWALALLFLPFSAVFYPVEVLPESFQSIAKIVPTSYIFETFRKILLEGYTPYIFIGKAYFLVFWYFLLSVGIFLIAFNFAKKTGKITKIGE</sequence>
<dbReference type="Proteomes" id="UP000235460">
    <property type="component" value="Unassembled WGS sequence"/>
</dbReference>
<dbReference type="InterPro" id="IPR013525">
    <property type="entry name" value="ABC2_TM"/>
</dbReference>
<dbReference type="InterPro" id="IPR047817">
    <property type="entry name" value="ABC2_TM_bact-type"/>
</dbReference>
<evidence type="ECO:0000313" key="7">
    <source>
        <dbReference type="EMBL" id="PMP65580.1"/>
    </source>
</evidence>
<evidence type="ECO:0000256" key="3">
    <source>
        <dbReference type="ARBA" id="ARBA00022989"/>
    </source>
</evidence>
<feature type="transmembrane region" description="Helical" evidence="5">
    <location>
        <begin position="146"/>
        <end position="169"/>
    </location>
</feature>
<feature type="domain" description="ABC transmembrane type-2" evidence="6">
    <location>
        <begin position="27"/>
        <end position="260"/>
    </location>
</feature>
<dbReference type="PROSITE" id="PS51012">
    <property type="entry name" value="ABC_TM2"/>
    <property type="match status" value="1"/>
</dbReference>
<dbReference type="GO" id="GO:0005886">
    <property type="term" value="C:plasma membrane"/>
    <property type="evidence" value="ECO:0007669"/>
    <property type="project" value="UniProtKB-SubCell"/>
</dbReference>
<feature type="transmembrane region" description="Helical" evidence="5">
    <location>
        <begin position="62"/>
        <end position="82"/>
    </location>
</feature>
<evidence type="ECO:0000256" key="4">
    <source>
        <dbReference type="ARBA" id="ARBA00023136"/>
    </source>
</evidence>
<feature type="transmembrane region" description="Helical" evidence="5">
    <location>
        <begin position="120"/>
        <end position="140"/>
    </location>
</feature>
<dbReference type="GO" id="GO:0140359">
    <property type="term" value="F:ABC-type transporter activity"/>
    <property type="evidence" value="ECO:0007669"/>
    <property type="project" value="InterPro"/>
</dbReference>
<dbReference type="EMBL" id="PNIK01000094">
    <property type="protein sequence ID" value="PMP65580.1"/>
    <property type="molecule type" value="Genomic_DNA"/>
</dbReference>